<reference evidence="2" key="1">
    <citation type="submission" date="2022-11" db="UniProtKB">
        <authorList>
            <consortium name="EnsemblMetazoa"/>
        </authorList>
    </citation>
    <scope>IDENTIFICATION</scope>
</reference>
<dbReference type="EnsemblMetazoa" id="XM_038221274.1">
    <property type="protein sequence ID" value="XP_038077202.1"/>
    <property type="gene ID" value="LOC119745051"/>
</dbReference>
<proteinExistence type="predicted"/>
<protein>
    <submittedName>
        <fullName evidence="2">Uncharacterized protein</fullName>
    </submittedName>
</protein>
<dbReference type="Proteomes" id="UP000887568">
    <property type="component" value="Unplaced"/>
</dbReference>
<evidence type="ECO:0000313" key="3">
    <source>
        <dbReference type="Proteomes" id="UP000887568"/>
    </source>
</evidence>
<feature type="region of interest" description="Disordered" evidence="1">
    <location>
        <begin position="161"/>
        <end position="271"/>
    </location>
</feature>
<dbReference type="AlphaFoldDB" id="A0A914BNY4"/>
<organism evidence="2 3">
    <name type="scientific">Patiria miniata</name>
    <name type="common">Bat star</name>
    <name type="synonym">Asterina miniata</name>
    <dbReference type="NCBI Taxonomy" id="46514"/>
    <lineage>
        <taxon>Eukaryota</taxon>
        <taxon>Metazoa</taxon>
        <taxon>Echinodermata</taxon>
        <taxon>Eleutherozoa</taxon>
        <taxon>Asterozoa</taxon>
        <taxon>Asteroidea</taxon>
        <taxon>Valvatacea</taxon>
        <taxon>Valvatida</taxon>
        <taxon>Asterinidae</taxon>
        <taxon>Patiria</taxon>
    </lineage>
</organism>
<feature type="compositionally biased region" description="Polar residues" evidence="1">
    <location>
        <begin position="168"/>
        <end position="180"/>
    </location>
</feature>
<name>A0A914BNY4_PATMI</name>
<sequence>MPYVAYEVADILWDSVMFVDLNSFSDTTGVPVFLWGYDFRLFPINNMIQISRVFDNCRFVKFPSAAMSYVFFKPGSEVSASLANDEHSYCKAPKETQSADSSFESTGIAGQLPSKKQSKLLKKERQRTCRLRKGQVLHPLPAKSFIYSWLSPASTPGQVLHPLPAKSSIHSQPSPASTPGQVLHPLPAKSSIHSRPSPPSTPGQVIHPLPAKSSIHSQPSPASTPGQVIHLLPAKSSIHSRPSHPSTPSQVLHPLPAKSSIHSRPSPPSTTGQVLHPILAFNSASLTAVSYSSLPVVNFCLIPVLVVSFAPHPESLQLMLSIPSRMSVLHPMLPTGSTLDPGLQDASYM</sequence>
<feature type="compositionally biased region" description="Polar residues" evidence="1">
    <location>
        <begin position="237"/>
        <end position="250"/>
    </location>
</feature>
<keyword evidence="3" id="KW-1185">Reference proteome</keyword>
<evidence type="ECO:0000313" key="2">
    <source>
        <dbReference type="EnsemblMetazoa" id="XP_038077202.1"/>
    </source>
</evidence>
<accession>A0A914BNY4</accession>
<dbReference type="GeneID" id="119745051"/>
<feature type="compositionally biased region" description="Polar residues" evidence="1">
    <location>
        <begin position="214"/>
        <end position="226"/>
    </location>
</feature>
<evidence type="ECO:0000256" key="1">
    <source>
        <dbReference type="SAM" id="MobiDB-lite"/>
    </source>
</evidence>
<dbReference type="RefSeq" id="XP_038077202.1">
    <property type="nucleotide sequence ID" value="XM_038221274.1"/>
</dbReference>